<proteinExistence type="predicted"/>
<accession>A0A4S3JQY6</accession>
<evidence type="ECO:0000313" key="2">
    <source>
        <dbReference type="Proteomes" id="UP000308092"/>
    </source>
</evidence>
<reference evidence="1 2" key="1">
    <citation type="submission" date="2019-03" db="EMBL/GenBank/DDBJ databases">
        <title>The genome sequence of a newly discovered highly antifungal drug resistant Aspergillus species, Aspergillus tanneri NIH 1004.</title>
        <authorList>
            <person name="Mounaud S."/>
            <person name="Singh I."/>
            <person name="Joardar V."/>
            <person name="Pakala S."/>
            <person name="Pakala S."/>
            <person name="Venepally P."/>
            <person name="Hoover J."/>
            <person name="Nierman W."/>
            <person name="Chung J."/>
            <person name="Losada L."/>
        </authorList>
    </citation>
    <scope>NUCLEOTIDE SEQUENCE [LARGE SCALE GENOMIC DNA]</scope>
    <source>
        <strain evidence="1 2">NIH1004</strain>
    </source>
</reference>
<dbReference type="EMBL" id="SOSA01000080">
    <property type="protein sequence ID" value="THC97287.1"/>
    <property type="molecule type" value="Genomic_DNA"/>
</dbReference>
<protein>
    <submittedName>
        <fullName evidence="1">Uncharacterized protein</fullName>
    </submittedName>
</protein>
<keyword evidence="2" id="KW-1185">Reference proteome</keyword>
<dbReference type="AlphaFoldDB" id="A0A4S3JQY6"/>
<evidence type="ECO:0000313" key="1">
    <source>
        <dbReference type="EMBL" id="THC97287.1"/>
    </source>
</evidence>
<dbReference type="Proteomes" id="UP000308092">
    <property type="component" value="Unassembled WGS sequence"/>
</dbReference>
<comment type="caution">
    <text evidence="1">The sequence shown here is derived from an EMBL/GenBank/DDBJ whole genome shotgun (WGS) entry which is preliminary data.</text>
</comment>
<organism evidence="1 2">
    <name type="scientific">Aspergillus tanneri</name>
    <dbReference type="NCBI Taxonomy" id="1220188"/>
    <lineage>
        <taxon>Eukaryota</taxon>
        <taxon>Fungi</taxon>
        <taxon>Dikarya</taxon>
        <taxon>Ascomycota</taxon>
        <taxon>Pezizomycotina</taxon>
        <taxon>Eurotiomycetes</taxon>
        <taxon>Eurotiomycetidae</taxon>
        <taxon>Eurotiales</taxon>
        <taxon>Aspergillaceae</taxon>
        <taxon>Aspergillus</taxon>
        <taxon>Aspergillus subgen. Circumdati</taxon>
    </lineage>
</organism>
<dbReference type="VEuPathDB" id="FungiDB:EYZ11_003235"/>
<gene>
    <name evidence="1" type="ORF">EYZ11_003235</name>
</gene>
<sequence>MRETGLTGLLRRMLGHLPNELGELIPLILAARSVQGSDITVPLIGVSTLTRDVNGKAGYSRGEGRRAGSHALVAGMGGDGWGQ</sequence>
<name>A0A4S3JQY6_9EURO</name>